<keyword evidence="2" id="KW-1185">Reference proteome</keyword>
<gene>
    <name evidence="1" type="ORF">TNCT_310171</name>
</gene>
<evidence type="ECO:0000313" key="1">
    <source>
        <dbReference type="EMBL" id="GFR06114.1"/>
    </source>
</evidence>
<sequence>MISAIVHLHYLKQTQLTYCLRFHLEEANIIPLNYLRTDHSNDLKTLPNASDVPAVALIFQILKHLVFNEPCNNREDDGVFYALINEEFRL</sequence>
<organism evidence="1 2">
    <name type="scientific">Trichonephila clavata</name>
    <name type="common">Joro spider</name>
    <name type="synonym">Nephila clavata</name>
    <dbReference type="NCBI Taxonomy" id="2740835"/>
    <lineage>
        <taxon>Eukaryota</taxon>
        <taxon>Metazoa</taxon>
        <taxon>Ecdysozoa</taxon>
        <taxon>Arthropoda</taxon>
        <taxon>Chelicerata</taxon>
        <taxon>Arachnida</taxon>
        <taxon>Araneae</taxon>
        <taxon>Araneomorphae</taxon>
        <taxon>Entelegynae</taxon>
        <taxon>Araneoidea</taxon>
        <taxon>Nephilidae</taxon>
        <taxon>Trichonephila</taxon>
    </lineage>
</organism>
<name>A0A8X6LGA3_TRICU</name>
<protein>
    <submittedName>
        <fullName evidence="1">Uncharacterized protein</fullName>
    </submittedName>
</protein>
<comment type="caution">
    <text evidence="1">The sequence shown here is derived from an EMBL/GenBank/DDBJ whole genome shotgun (WGS) entry which is preliminary data.</text>
</comment>
<proteinExistence type="predicted"/>
<dbReference type="AlphaFoldDB" id="A0A8X6LGA3"/>
<reference evidence="1" key="1">
    <citation type="submission" date="2020-07" db="EMBL/GenBank/DDBJ databases">
        <title>Multicomponent nature underlies the extraordinary mechanical properties of spider dragline silk.</title>
        <authorList>
            <person name="Kono N."/>
            <person name="Nakamura H."/>
            <person name="Mori M."/>
            <person name="Yoshida Y."/>
            <person name="Ohtoshi R."/>
            <person name="Malay A.D."/>
            <person name="Moran D.A.P."/>
            <person name="Tomita M."/>
            <person name="Numata K."/>
            <person name="Arakawa K."/>
        </authorList>
    </citation>
    <scope>NUCLEOTIDE SEQUENCE</scope>
</reference>
<dbReference type="Proteomes" id="UP000887116">
    <property type="component" value="Unassembled WGS sequence"/>
</dbReference>
<evidence type="ECO:0000313" key="2">
    <source>
        <dbReference type="Proteomes" id="UP000887116"/>
    </source>
</evidence>
<accession>A0A8X6LGA3</accession>
<dbReference type="EMBL" id="BMAO01035806">
    <property type="protein sequence ID" value="GFR06114.1"/>
    <property type="molecule type" value="Genomic_DNA"/>
</dbReference>